<proteinExistence type="predicted"/>
<keyword evidence="2" id="KW-1185">Reference proteome</keyword>
<gene>
    <name evidence="1" type="ORF">KUA55_08980</name>
</gene>
<protein>
    <submittedName>
        <fullName evidence="1">Uncharacterized protein</fullName>
    </submittedName>
</protein>
<dbReference type="Proteomes" id="UP000774130">
    <property type="component" value="Unassembled WGS sequence"/>
</dbReference>
<reference evidence="1 2" key="1">
    <citation type="submission" date="2021-06" db="EMBL/GenBank/DDBJ databases">
        <title>Enterococcus alishanensis sp. nov., a novel lactic acid bacterium isolated from fresh coffee beans.</title>
        <authorList>
            <person name="Chen Y.-S."/>
        </authorList>
    </citation>
    <scope>NUCLEOTIDE SEQUENCE [LARGE SCALE GENOMIC DNA]</scope>
    <source>
        <strain evidence="1 2">ALS3</strain>
    </source>
</reference>
<dbReference type="RefSeq" id="WP_218325862.1">
    <property type="nucleotide sequence ID" value="NZ_JAHUZB010000003.1"/>
</dbReference>
<evidence type="ECO:0000313" key="2">
    <source>
        <dbReference type="Proteomes" id="UP000774130"/>
    </source>
</evidence>
<evidence type="ECO:0000313" key="1">
    <source>
        <dbReference type="EMBL" id="MBV7390812.1"/>
    </source>
</evidence>
<comment type="caution">
    <text evidence="1">The sequence shown here is derived from an EMBL/GenBank/DDBJ whole genome shotgun (WGS) entry which is preliminary data.</text>
</comment>
<sequence>MRTVTNAVELRDALRCERGSIAVNNSFAKVLRPFAEFQKNNVSNKVSGDEISEKLDLPVFMKLTLDPELLETLFNRYAFILNEDDTVEILSESAAV</sequence>
<organism evidence="1 2">
    <name type="scientific">Enterococcus alishanensis</name>
    <dbReference type="NCBI Taxonomy" id="1303817"/>
    <lineage>
        <taxon>Bacteria</taxon>
        <taxon>Bacillati</taxon>
        <taxon>Bacillota</taxon>
        <taxon>Bacilli</taxon>
        <taxon>Lactobacillales</taxon>
        <taxon>Enterococcaceae</taxon>
        <taxon>Enterococcus</taxon>
    </lineage>
</organism>
<dbReference type="EMBL" id="JAHUZB010000003">
    <property type="protein sequence ID" value="MBV7390812.1"/>
    <property type="molecule type" value="Genomic_DNA"/>
</dbReference>
<name>A0ABS6TD41_9ENTE</name>
<accession>A0ABS6TD41</accession>